<dbReference type="InterPro" id="IPR058362">
    <property type="entry name" value="DUF8049"/>
</dbReference>
<protein>
    <recommendedName>
        <fullName evidence="2">DUF8049 domain-containing protein</fullName>
    </recommendedName>
</protein>
<feature type="transmembrane region" description="Helical" evidence="1">
    <location>
        <begin position="65"/>
        <end position="85"/>
    </location>
</feature>
<reference evidence="3 4" key="1">
    <citation type="journal article" date="2019" name="Int. J. Syst. Evol. Microbiol.">
        <title>The Global Catalogue of Microorganisms (GCM) 10K type strain sequencing project: providing services to taxonomists for standard genome sequencing and annotation.</title>
        <authorList>
            <consortium name="The Broad Institute Genomics Platform"/>
            <consortium name="The Broad Institute Genome Sequencing Center for Infectious Disease"/>
            <person name="Wu L."/>
            <person name="Ma J."/>
        </authorList>
    </citation>
    <scope>NUCLEOTIDE SEQUENCE [LARGE SCALE GENOMIC DNA]</scope>
    <source>
        <strain evidence="3 4">DT92</strain>
    </source>
</reference>
<dbReference type="AlphaFoldDB" id="A0ABD5XR52"/>
<gene>
    <name evidence="3" type="ORF">ACFQRB_12715</name>
</gene>
<sequence>MDLDDAREDLTVAGAAAAGALVLTVGVDLLVGIAVSTPLRLAPLVVYFAYLFSRKGGPYGAVDTARNWIVLVVLVTLAAAAYAAVV</sequence>
<dbReference type="EMBL" id="JBHSZG010000001">
    <property type="protein sequence ID" value="MFC7137086.1"/>
    <property type="molecule type" value="Genomic_DNA"/>
</dbReference>
<organism evidence="3 4">
    <name type="scientific">Halobaculum litoreum</name>
    <dbReference type="NCBI Taxonomy" id="3031998"/>
    <lineage>
        <taxon>Archaea</taxon>
        <taxon>Methanobacteriati</taxon>
        <taxon>Methanobacteriota</taxon>
        <taxon>Stenosarchaea group</taxon>
        <taxon>Halobacteria</taxon>
        <taxon>Halobacteriales</taxon>
        <taxon>Haloferacaceae</taxon>
        <taxon>Halobaculum</taxon>
    </lineage>
</organism>
<feature type="domain" description="DUF8049" evidence="2">
    <location>
        <begin position="1"/>
        <end position="85"/>
    </location>
</feature>
<proteinExistence type="predicted"/>
<keyword evidence="1" id="KW-1133">Transmembrane helix</keyword>
<evidence type="ECO:0000313" key="3">
    <source>
        <dbReference type="EMBL" id="MFC7137086.1"/>
    </source>
</evidence>
<feature type="transmembrane region" description="Helical" evidence="1">
    <location>
        <begin position="29"/>
        <end position="53"/>
    </location>
</feature>
<dbReference type="Proteomes" id="UP001596368">
    <property type="component" value="Unassembled WGS sequence"/>
</dbReference>
<evidence type="ECO:0000313" key="4">
    <source>
        <dbReference type="Proteomes" id="UP001596368"/>
    </source>
</evidence>
<dbReference type="Pfam" id="PF26223">
    <property type="entry name" value="DUF8049"/>
    <property type="match status" value="1"/>
</dbReference>
<accession>A0ABD5XR52</accession>
<dbReference type="RefSeq" id="WP_284013817.1">
    <property type="nucleotide sequence ID" value="NZ_CP126156.1"/>
</dbReference>
<evidence type="ECO:0000256" key="1">
    <source>
        <dbReference type="SAM" id="Phobius"/>
    </source>
</evidence>
<keyword evidence="1" id="KW-0812">Transmembrane</keyword>
<keyword evidence="4" id="KW-1185">Reference proteome</keyword>
<evidence type="ECO:0000259" key="2">
    <source>
        <dbReference type="Pfam" id="PF26223"/>
    </source>
</evidence>
<name>A0ABD5XR52_9EURY</name>
<dbReference type="GeneID" id="81120995"/>
<comment type="caution">
    <text evidence="3">The sequence shown here is derived from an EMBL/GenBank/DDBJ whole genome shotgun (WGS) entry which is preliminary data.</text>
</comment>
<keyword evidence="1" id="KW-0472">Membrane</keyword>